<dbReference type="InterPro" id="IPR040256">
    <property type="entry name" value="At4g02000-like"/>
</dbReference>
<comment type="caution">
    <text evidence="1">The sequence shown here is derived from an EMBL/GenBank/DDBJ whole genome shotgun (WGS) entry which is preliminary data.</text>
</comment>
<name>A0AAW2UTJ8_9LAMI</name>
<gene>
    <name evidence="1" type="ORF">Slati_3048100</name>
</gene>
<reference evidence="1" key="2">
    <citation type="journal article" date="2024" name="Plant">
        <title>Genomic evolution and insights into agronomic trait innovations of Sesamum species.</title>
        <authorList>
            <person name="Miao H."/>
            <person name="Wang L."/>
            <person name="Qu L."/>
            <person name="Liu H."/>
            <person name="Sun Y."/>
            <person name="Le M."/>
            <person name="Wang Q."/>
            <person name="Wei S."/>
            <person name="Zheng Y."/>
            <person name="Lin W."/>
            <person name="Duan Y."/>
            <person name="Cao H."/>
            <person name="Xiong S."/>
            <person name="Wang X."/>
            <person name="Wei L."/>
            <person name="Li C."/>
            <person name="Ma Q."/>
            <person name="Ju M."/>
            <person name="Zhao R."/>
            <person name="Li G."/>
            <person name="Mu C."/>
            <person name="Tian Q."/>
            <person name="Mei H."/>
            <person name="Zhang T."/>
            <person name="Gao T."/>
            <person name="Zhang H."/>
        </authorList>
    </citation>
    <scope>NUCLEOTIDE SEQUENCE</scope>
    <source>
        <strain evidence="1">KEN1</strain>
    </source>
</reference>
<dbReference type="AlphaFoldDB" id="A0AAW2UTJ8"/>
<reference evidence="1" key="1">
    <citation type="submission" date="2020-06" db="EMBL/GenBank/DDBJ databases">
        <authorList>
            <person name="Li T."/>
            <person name="Hu X."/>
            <person name="Zhang T."/>
            <person name="Song X."/>
            <person name="Zhang H."/>
            <person name="Dai N."/>
            <person name="Sheng W."/>
            <person name="Hou X."/>
            <person name="Wei L."/>
        </authorList>
    </citation>
    <scope>NUCLEOTIDE SEQUENCE</scope>
    <source>
        <strain evidence="1">KEN1</strain>
        <tissue evidence="1">Leaf</tissue>
    </source>
</reference>
<accession>A0AAW2UTJ8</accession>
<organism evidence="1">
    <name type="scientific">Sesamum latifolium</name>
    <dbReference type="NCBI Taxonomy" id="2727402"/>
    <lineage>
        <taxon>Eukaryota</taxon>
        <taxon>Viridiplantae</taxon>
        <taxon>Streptophyta</taxon>
        <taxon>Embryophyta</taxon>
        <taxon>Tracheophyta</taxon>
        <taxon>Spermatophyta</taxon>
        <taxon>Magnoliopsida</taxon>
        <taxon>eudicotyledons</taxon>
        <taxon>Gunneridae</taxon>
        <taxon>Pentapetalae</taxon>
        <taxon>asterids</taxon>
        <taxon>lamiids</taxon>
        <taxon>Lamiales</taxon>
        <taxon>Pedaliaceae</taxon>
        <taxon>Sesamum</taxon>
    </lineage>
</organism>
<evidence type="ECO:0008006" key="2">
    <source>
        <dbReference type="Google" id="ProtNLM"/>
    </source>
</evidence>
<dbReference type="PANTHER" id="PTHR31286">
    <property type="entry name" value="GLYCINE-RICH CELL WALL STRUCTURAL PROTEIN 1.8-LIKE"/>
    <property type="match status" value="1"/>
</dbReference>
<dbReference type="PANTHER" id="PTHR31286:SF180">
    <property type="entry name" value="OS10G0362600 PROTEIN"/>
    <property type="match status" value="1"/>
</dbReference>
<proteinExistence type="predicted"/>
<sequence length="136" mass="15208">MSDCFEFKEDNISLTPVLALLPSLPLECWHPNALDKIGPKLCTPIAMVSLTMKSERVSYARILVKVDASKPLVDQVDFILPNGLTRKQPVIYVFTPKFCTECKRFGHWKDSCQGLQPLLLQRPPAATIKPVATKKA</sequence>
<dbReference type="EMBL" id="JACGWN010000011">
    <property type="protein sequence ID" value="KAL0420252.1"/>
    <property type="molecule type" value="Genomic_DNA"/>
</dbReference>
<evidence type="ECO:0000313" key="1">
    <source>
        <dbReference type="EMBL" id="KAL0420252.1"/>
    </source>
</evidence>
<protein>
    <recommendedName>
        <fullName evidence="2">DUF4283 domain-containing protein</fullName>
    </recommendedName>
</protein>